<dbReference type="OrthoDB" id="406634at2759"/>
<dbReference type="InterPro" id="IPR050411">
    <property type="entry name" value="AlphaKG_dependent_hydroxylases"/>
</dbReference>
<accession>A0A7D9JNS9</accession>
<evidence type="ECO:0000313" key="2">
    <source>
        <dbReference type="Proteomes" id="UP001152795"/>
    </source>
</evidence>
<reference evidence="1" key="1">
    <citation type="submission" date="2020-04" db="EMBL/GenBank/DDBJ databases">
        <authorList>
            <person name="Alioto T."/>
            <person name="Alioto T."/>
            <person name="Gomez Garrido J."/>
        </authorList>
    </citation>
    <scope>NUCLEOTIDE SEQUENCE</scope>
    <source>
        <strain evidence="1">A484AB</strain>
    </source>
</reference>
<organism evidence="1 2">
    <name type="scientific">Paramuricea clavata</name>
    <name type="common">Red gorgonian</name>
    <name type="synonym">Violescent sea-whip</name>
    <dbReference type="NCBI Taxonomy" id="317549"/>
    <lineage>
        <taxon>Eukaryota</taxon>
        <taxon>Metazoa</taxon>
        <taxon>Cnidaria</taxon>
        <taxon>Anthozoa</taxon>
        <taxon>Octocorallia</taxon>
        <taxon>Malacalcyonacea</taxon>
        <taxon>Plexauridae</taxon>
        <taxon>Paramuricea</taxon>
    </lineage>
</organism>
<dbReference type="InterPro" id="IPR003819">
    <property type="entry name" value="TauD/TfdA-like"/>
</dbReference>
<dbReference type="AlphaFoldDB" id="A0A7D9JNS9"/>
<dbReference type="GO" id="GO:0051213">
    <property type="term" value="F:dioxygenase activity"/>
    <property type="evidence" value="ECO:0007669"/>
    <property type="project" value="UniProtKB-KW"/>
</dbReference>
<dbReference type="InterPro" id="IPR042098">
    <property type="entry name" value="TauD-like_sf"/>
</dbReference>
<gene>
    <name evidence="1" type="ORF">PACLA_8A079875</name>
</gene>
<dbReference type="Proteomes" id="UP001152795">
    <property type="component" value="Unassembled WGS sequence"/>
</dbReference>
<dbReference type="PANTHER" id="PTHR10696:SF33">
    <property type="entry name" value="GAMMA-BUTYROBETAINE DIOXYGENASE"/>
    <property type="match status" value="1"/>
</dbReference>
<keyword evidence="1" id="KW-0223">Dioxygenase</keyword>
<dbReference type="Gene3D" id="3.60.130.10">
    <property type="entry name" value="Clavaminate synthase-like"/>
    <property type="match status" value="1"/>
</dbReference>
<name>A0A7D9JNS9_PARCT</name>
<evidence type="ECO:0000313" key="1">
    <source>
        <dbReference type="EMBL" id="CAB4033151.1"/>
    </source>
</evidence>
<dbReference type="SUPFAM" id="SSF51197">
    <property type="entry name" value="Clavaminate synthase-like"/>
    <property type="match status" value="1"/>
</dbReference>
<dbReference type="GO" id="GO:0045329">
    <property type="term" value="P:carnitine biosynthetic process"/>
    <property type="evidence" value="ECO:0007669"/>
    <property type="project" value="TreeGrafter"/>
</dbReference>
<protein>
    <submittedName>
        <fullName evidence="1">Gamma-butyrobetaine dioxygenase-like isoform X2</fullName>
    </submittedName>
</protein>
<dbReference type="GO" id="GO:0005739">
    <property type="term" value="C:mitochondrion"/>
    <property type="evidence" value="ECO:0007669"/>
    <property type="project" value="TreeGrafter"/>
</dbReference>
<proteinExistence type="predicted"/>
<dbReference type="EMBL" id="CACRXK020018989">
    <property type="protein sequence ID" value="CAB4033151.1"/>
    <property type="molecule type" value="Genomic_DNA"/>
</dbReference>
<comment type="caution">
    <text evidence="1">The sequence shown here is derived from an EMBL/GenBank/DDBJ whole genome shotgun (WGS) entry which is preliminary data.</text>
</comment>
<sequence length="169" mass="19284">MSEEGNLPTFQFKKLLNDEQELYKWLVTMITQTGIARVENAPKEKGQLQILGERVGYLMETTYGLLPEVRAFSEHSTHEIGYSDSNLPMHSDYSFNQVVPAVAMIHCIEQTDGEGGANLWVDAFHAANLLYEEDPELFQILVNTPVIFRNVTKTQVGHMYNESRHPLIR</sequence>
<keyword evidence="1" id="KW-0560">Oxidoreductase</keyword>
<keyword evidence="2" id="KW-1185">Reference proteome</keyword>
<dbReference type="Pfam" id="PF02668">
    <property type="entry name" value="TauD"/>
    <property type="match status" value="1"/>
</dbReference>
<dbReference type="PANTHER" id="PTHR10696">
    <property type="entry name" value="GAMMA-BUTYROBETAINE HYDROXYLASE-RELATED"/>
    <property type="match status" value="1"/>
</dbReference>